<dbReference type="SUPFAM" id="SSF52540">
    <property type="entry name" value="P-loop containing nucleoside triphosphate hydrolases"/>
    <property type="match status" value="1"/>
</dbReference>
<dbReference type="Proteomes" id="UP000197418">
    <property type="component" value="Chromosome"/>
</dbReference>
<dbReference type="RefSeq" id="WP_088853508.1">
    <property type="nucleotide sequence ID" value="NZ_CP015102.1"/>
</dbReference>
<dbReference type="Gene3D" id="3.40.50.300">
    <property type="entry name" value="P-loop containing nucleotide triphosphate hydrolases"/>
    <property type="match status" value="1"/>
</dbReference>
<dbReference type="InterPro" id="IPR027417">
    <property type="entry name" value="P-loop_NTPase"/>
</dbReference>
<accession>A0A218P643</accession>
<reference evidence="1 2" key="1">
    <citation type="submission" date="2016-04" db="EMBL/GenBank/DDBJ databases">
        <title>Complete genome sequence of Thermococcus pacificus type strain P4.</title>
        <authorList>
            <person name="Oger P.M."/>
        </authorList>
    </citation>
    <scope>NUCLEOTIDE SEQUENCE [LARGE SCALE GENOMIC DNA]</scope>
    <source>
        <strain evidence="1 2">P-4</strain>
    </source>
</reference>
<gene>
    <name evidence="1" type="ORF">A3L08_02325</name>
</gene>
<keyword evidence="2" id="KW-1185">Reference proteome</keyword>
<evidence type="ECO:0000313" key="2">
    <source>
        <dbReference type="Proteomes" id="UP000197418"/>
    </source>
</evidence>
<dbReference type="EMBL" id="CP015102">
    <property type="protein sequence ID" value="ASJ06244.1"/>
    <property type="molecule type" value="Genomic_DNA"/>
</dbReference>
<dbReference type="KEGG" id="tpaf:A3L08_02325"/>
<sequence>MRPLLLKTLAKFNMLVDIAASRIHNYSPKDTIAVFGSRRSGSTWLMEILESLPEYRSVFEPFHPRYYPEFGRIGFPYDPYVPLPGEYNRIREYLERSLSGKVYIQFPYRMGVIKRLKGSKLVVKFVRGNTILPWAARTFKIRGYYFIIRHPCATIASQLTTGYHSRITVEQLLNEVNKVPELSENKKLIMHLMGINSEIKRLAAIWAFENYIPLASEKPYPWYTVVYERLIREPEEEFRRVFRYIGEEVPEEAWKKMRKPSMVTRKSYGREYIGTPKQLLKWKDQLSERQVKDILEVVSWFGLDFYDERPEPDYDALARWRP</sequence>
<protein>
    <submittedName>
        <fullName evidence="1">Sulfotransferase</fullName>
    </submittedName>
</protein>
<proteinExistence type="predicted"/>
<keyword evidence="1" id="KW-0808">Transferase</keyword>
<dbReference type="OrthoDB" id="96665at2157"/>
<dbReference type="GO" id="GO:0016740">
    <property type="term" value="F:transferase activity"/>
    <property type="evidence" value="ECO:0007669"/>
    <property type="project" value="UniProtKB-KW"/>
</dbReference>
<dbReference type="GeneID" id="33315070"/>
<organism evidence="1 2">
    <name type="scientific">Thermococcus pacificus</name>
    <dbReference type="NCBI Taxonomy" id="71998"/>
    <lineage>
        <taxon>Archaea</taxon>
        <taxon>Methanobacteriati</taxon>
        <taxon>Methanobacteriota</taxon>
        <taxon>Thermococci</taxon>
        <taxon>Thermococcales</taxon>
        <taxon>Thermococcaceae</taxon>
        <taxon>Thermococcus</taxon>
    </lineage>
</organism>
<name>A0A218P643_9EURY</name>
<evidence type="ECO:0000313" key="1">
    <source>
        <dbReference type="EMBL" id="ASJ06244.1"/>
    </source>
</evidence>
<dbReference type="AlphaFoldDB" id="A0A218P643"/>